<feature type="compositionally biased region" description="Basic and acidic residues" evidence="1">
    <location>
        <begin position="36"/>
        <end position="58"/>
    </location>
</feature>
<reference evidence="3" key="1">
    <citation type="submission" date="2016-04" db="EMBL/GenBank/DDBJ databases">
        <title>Cephalotus genome sequencing.</title>
        <authorList>
            <person name="Fukushima K."/>
            <person name="Hasebe M."/>
            <person name="Fang X."/>
        </authorList>
    </citation>
    <scope>NUCLEOTIDE SEQUENCE [LARGE SCALE GENOMIC DNA]</scope>
    <source>
        <strain evidence="3">cv. St1</strain>
    </source>
</reference>
<feature type="region of interest" description="Disordered" evidence="1">
    <location>
        <begin position="1"/>
        <end position="58"/>
    </location>
</feature>
<evidence type="ECO:0000313" key="2">
    <source>
        <dbReference type="EMBL" id="GAV78928.1"/>
    </source>
</evidence>
<dbReference type="InParanoid" id="A0A1Q3CFN9"/>
<dbReference type="AlphaFoldDB" id="A0A1Q3CFN9"/>
<dbReference type="EMBL" id="BDDD01001887">
    <property type="protein sequence ID" value="GAV78928.1"/>
    <property type="molecule type" value="Genomic_DNA"/>
</dbReference>
<accession>A0A1Q3CFN9</accession>
<protein>
    <submittedName>
        <fullName evidence="2">Uncharacterized protein</fullName>
    </submittedName>
</protein>
<proteinExistence type="predicted"/>
<evidence type="ECO:0000256" key="1">
    <source>
        <dbReference type="SAM" id="MobiDB-lite"/>
    </source>
</evidence>
<keyword evidence="3" id="KW-1185">Reference proteome</keyword>
<sequence>MVGAKQKKMMMSEKAEAKHKGSSSTSSSKSMQRMQGDGHGEKVKVNDEGRKKPNDDWMKLPESEKAIYKKHYKDDLVIYKAERKTDKENTYQLSTCCSPWKFKQNIKIIKKSEVKVDAIKGMGFGGF</sequence>
<gene>
    <name evidence="2" type="ORF">CFOL_v3_22393</name>
</gene>
<name>A0A1Q3CFN9_CEPFO</name>
<comment type="caution">
    <text evidence="2">The sequence shown here is derived from an EMBL/GenBank/DDBJ whole genome shotgun (WGS) entry which is preliminary data.</text>
</comment>
<organism evidence="2 3">
    <name type="scientific">Cephalotus follicularis</name>
    <name type="common">Albany pitcher plant</name>
    <dbReference type="NCBI Taxonomy" id="3775"/>
    <lineage>
        <taxon>Eukaryota</taxon>
        <taxon>Viridiplantae</taxon>
        <taxon>Streptophyta</taxon>
        <taxon>Embryophyta</taxon>
        <taxon>Tracheophyta</taxon>
        <taxon>Spermatophyta</taxon>
        <taxon>Magnoliopsida</taxon>
        <taxon>eudicotyledons</taxon>
        <taxon>Gunneridae</taxon>
        <taxon>Pentapetalae</taxon>
        <taxon>rosids</taxon>
        <taxon>fabids</taxon>
        <taxon>Oxalidales</taxon>
        <taxon>Cephalotaceae</taxon>
        <taxon>Cephalotus</taxon>
    </lineage>
</organism>
<dbReference type="Proteomes" id="UP000187406">
    <property type="component" value="Unassembled WGS sequence"/>
</dbReference>
<evidence type="ECO:0000313" key="3">
    <source>
        <dbReference type="Proteomes" id="UP000187406"/>
    </source>
</evidence>
<feature type="compositionally biased region" description="Basic and acidic residues" evidence="1">
    <location>
        <begin position="10"/>
        <end position="19"/>
    </location>
</feature>